<dbReference type="Gramene" id="KQK96633">
    <property type="protein sequence ID" value="KQK96633"/>
    <property type="gene ID" value="SETIT_012834mg"/>
</dbReference>
<accession>K3YF17</accession>
<reference evidence="1" key="2">
    <citation type="submission" date="2018-08" db="UniProtKB">
        <authorList>
            <consortium name="EnsemblPlants"/>
        </authorList>
    </citation>
    <scope>IDENTIFICATION</scope>
    <source>
        <strain evidence="1">Yugu1</strain>
    </source>
</reference>
<dbReference type="EnsemblPlants" id="KQK96633">
    <property type="protein sequence ID" value="KQK96633"/>
    <property type="gene ID" value="SETIT_012834mg"/>
</dbReference>
<reference evidence="2" key="1">
    <citation type="journal article" date="2012" name="Nat. Biotechnol.">
        <title>Reference genome sequence of the model plant Setaria.</title>
        <authorList>
            <person name="Bennetzen J.L."/>
            <person name="Schmutz J."/>
            <person name="Wang H."/>
            <person name="Percifield R."/>
            <person name="Hawkins J."/>
            <person name="Pontaroli A.C."/>
            <person name="Estep M."/>
            <person name="Feng L."/>
            <person name="Vaughn J.N."/>
            <person name="Grimwood J."/>
            <person name="Jenkins J."/>
            <person name="Barry K."/>
            <person name="Lindquist E."/>
            <person name="Hellsten U."/>
            <person name="Deshpande S."/>
            <person name="Wang X."/>
            <person name="Wu X."/>
            <person name="Mitros T."/>
            <person name="Triplett J."/>
            <person name="Yang X."/>
            <person name="Ye C.Y."/>
            <person name="Mauro-Herrera M."/>
            <person name="Wang L."/>
            <person name="Li P."/>
            <person name="Sharma M."/>
            <person name="Sharma R."/>
            <person name="Ronald P.C."/>
            <person name="Panaud O."/>
            <person name="Kellogg E.A."/>
            <person name="Brutnell T.P."/>
            <person name="Doust A.N."/>
            <person name="Tuskan G.A."/>
            <person name="Rokhsar D."/>
            <person name="Devos K.M."/>
        </authorList>
    </citation>
    <scope>NUCLEOTIDE SEQUENCE [LARGE SCALE GENOMIC DNA]</scope>
    <source>
        <strain evidence="2">cv. Yugu1</strain>
    </source>
</reference>
<evidence type="ECO:0000313" key="2">
    <source>
        <dbReference type="Proteomes" id="UP000004995"/>
    </source>
</evidence>
<evidence type="ECO:0000313" key="1">
    <source>
        <dbReference type="EnsemblPlants" id="KQK96633"/>
    </source>
</evidence>
<sequence>MPLSLAVTLFFPSKRSVSRKCPAEQDSYFMMSEILH</sequence>
<dbReference type="HOGENOM" id="CLU_3360607_0_0_1"/>
<organism evidence="1 2">
    <name type="scientific">Setaria italica</name>
    <name type="common">Foxtail millet</name>
    <name type="synonym">Panicum italicum</name>
    <dbReference type="NCBI Taxonomy" id="4555"/>
    <lineage>
        <taxon>Eukaryota</taxon>
        <taxon>Viridiplantae</taxon>
        <taxon>Streptophyta</taxon>
        <taxon>Embryophyta</taxon>
        <taxon>Tracheophyta</taxon>
        <taxon>Spermatophyta</taxon>
        <taxon>Magnoliopsida</taxon>
        <taxon>Liliopsida</taxon>
        <taxon>Poales</taxon>
        <taxon>Poaceae</taxon>
        <taxon>PACMAD clade</taxon>
        <taxon>Panicoideae</taxon>
        <taxon>Panicodae</taxon>
        <taxon>Paniceae</taxon>
        <taxon>Cenchrinae</taxon>
        <taxon>Setaria</taxon>
    </lineage>
</organism>
<proteinExistence type="predicted"/>
<keyword evidence="2" id="KW-1185">Reference proteome</keyword>
<dbReference type="EMBL" id="AGNK02004217">
    <property type="status" value="NOT_ANNOTATED_CDS"/>
    <property type="molecule type" value="Genomic_DNA"/>
</dbReference>
<dbReference type="AlphaFoldDB" id="K3YF17"/>
<dbReference type="InParanoid" id="K3YF17"/>
<protein>
    <submittedName>
        <fullName evidence="1">Uncharacterized protein</fullName>
    </submittedName>
</protein>
<dbReference type="Proteomes" id="UP000004995">
    <property type="component" value="Unassembled WGS sequence"/>
</dbReference>
<name>K3YF17_SETIT</name>